<evidence type="ECO:0000313" key="1">
    <source>
        <dbReference type="EMBL" id="HEN15376.1"/>
    </source>
</evidence>
<organism evidence="1">
    <name type="scientific">Schlesneria paludicola</name>
    <dbReference type="NCBI Taxonomy" id="360056"/>
    <lineage>
        <taxon>Bacteria</taxon>
        <taxon>Pseudomonadati</taxon>
        <taxon>Planctomycetota</taxon>
        <taxon>Planctomycetia</taxon>
        <taxon>Planctomycetales</taxon>
        <taxon>Planctomycetaceae</taxon>
        <taxon>Schlesneria</taxon>
    </lineage>
</organism>
<dbReference type="EMBL" id="DSOK01000230">
    <property type="protein sequence ID" value="HEN15376.1"/>
    <property type="molecule type" value="Genomic_DNA"/>
</dbReference>
<protein>
    <recommendedName>
        <fullName evidence="2">DUF5678 domain-containing protein</fullName>
    </recommendedName>
</protein>
<comment type="caution">
    <text evidence="1">The sequence shown here is derived from an EMBL/GenBank/DDBJ whole genome shotgun (WGS) entry which is preliminary data.</text>
</comment>
<dbReference type="AlphaFoldDB" id="A0A7C2PAA6"/>
<evidence type="ECO:0008006" key="2">
    <source>
        <dbReference type="Google" id="ProtNLM"/>
    </source>
</evidence>
<gene>
    <name evidence="1" type="ORF">ENQ76_07910</name>
</gene>
<name>A0A7C2PAA6_9PLAN</name>
<proteinExistence type="predicted"/>
<sequence>MMATKTEPLSLTDAEIARAKQIWKEYQQTHDVTAMRGWAAGIDPVTGEVWLGEDIGDIVEQRRQIGLTSPLFFERVGYRTYIRKGARK</sequence>
<reference evidence="1" key="1">
    <citation type="journal article" date="2020" name="mSystems">
        <title>Genome- and Community-Level Interaction Insights into Carbon Utilization and Element Cycling Functions of Hydrothermarchaeota in Hydrothermal Sediment.</title>
        <authorList>
            <person name="Zhou Z."/>
            <person name="Liu Y."/>
            <person name="Xu W."/>
            <person name="Pan J."/>
            <person name="Luo Z.H."/>
            <person name="Li M."/>
        </authorList>
    </citation>
    <scope>NUCLEOTIDE SEQUENCE [LARGE SCALE GENOMIC DNA]</scope>
    <source>
        <strain evidence="1">SpSt-339</strain>
    </source>
</reference>
<accession>A0A7C2PAA6</accession>